<name>A0ACB8VZH5_9TELE</name>
<comment type="caution">
    <text evidence="1">The sequence shown here is derived from an EMBL/GenBank/DDBJ whole genome shotgun (WGS) entry which is preliminary data.</text>
</comment>
<dbReference type="EMBL" id="CM041546">
    <property type="protein sequence ID" value="KAI3360978.1"/>
    <property type="molecule type" value="Genomic_DNA"/>
</dbReference>
<evidence type="ECO:0000313" key="1">
    <source>
        <dbReference type="EMBL" id="KAI3360978.1"/>
    </source>
</evidence>
<sequence>MVEQFVGNWTLTASENFDDYMKAIGVSFATRQMGNMAKPNLVISVDDAGLISMKSESTFKTTEIKFKLDEEFDETTADGRNTKTIITFENGKLVQQQMWDGKKTTLEREIQDGKLTAVNETIRSDVVGDATPSSNMADKENTNMEVEKDRDTSFASRVEPLGDGIARRKGDHSGVDGKKPSSDSRATAEYCEQLQAWMWQYYTGYVNWQSWLAASAMSCPYYLQAASGTSTAPLDINSQSWYNGPFVLPLSPYSPAVTSPSNRAGEAAGGAAGSARPQLQQQQQENGNAPRPGREYSIPSPLQRLLAEMVDFFILFFIKATIIISIMHLSGIKDVSKFAMHFIVEEIDEDTSMEELQKMMLVALVYRILVCFYEIVCIWGAGGATPGKFLIGLRVVTCDSSVLVQPNRVLVVPATNVSLS</sequence>
<reference evidence="1" key="1">
    <citation type="submission" date="2022-04" db="EMBL/GenBank/DDBJ databases">
        <title>Jade perch genome.</title>
        <authorList>
            <person name="Chao B."/>
        </authorList>
    </citation>
    <scope>NUCLEOTIDE SEQUENCE</scope>
    <source>
        <strain evidence="1">CB-2022</strain>
    </source>
</reference>
<gene>
    <name evidence="1" type="ORF">L3Q82_013192</name>
</gene>
<protein>
    <submittedName>
        <fullName evidence="1">Uncharacterized protein</fullName>
    </submittedName>
</protein>
<evidence type="ECO:0000313" key="2">
    <source>
        <dbReference type="Proteomes" id="UP000831701"/>
    </source>
</evidence>
<organism evidence="1 2">
    <name type="scientific">Scortum barcoo</name>
    <name type="common">barcoo grunter</name>
    <dbReference type="NCBI Taxonomy" id="214431"/>
    <lineage>
        <taxon>Eukaryota</taxon>
        <taxon>Metazoa</taxon>
        <taxon>Chordata</taxon>
        <taxon>Craniata</taxon>
        <taxon>Vertebrata</taxon>
        <taxon>Euteleostomi</taxon>
        <taxon>Actinopterygii</taxon>
        <taxon>Neopterygii</taxon>
        <taxon>Teleostei</taxon>
        <taxon>Neoteleostei</taxon>
        <taxon>Acanthomorphata</taxon>
        <taxon>Eupercaria</taxon>
        <taxon>Centrarchiformes</taxon>
        <taxon>Terapontoidei</taxon>
        <taxon>Terapontidae</taxon>
        <taxon>Scortum</taxon>
    </lineage>
</organism>
<dbReference type="Proteomes" id="UP000831701">
    <property type="component" value="Chromosome 16"/>
</dbReference>
<feature type="non-terminal residue" evidence="1">
    <location>
        <position position="420"/>
    </location>
</feature>
<proteinExistence type="predicted"/>
<keyword evidence="2" id="KW-1185">Reference proteome</keyword>
<accession>A0ACB8VZH5</accession>